<dbReference type="AlphaFoldDB" id="A0A8H3FEL4"/>
<feature type="domain" description="DUF6604" evidence="2">
    <location>
        <begin position="296"/>
        <end position="338"/>
    </location>
</feature>
<feature type="compositionally biased region" description="Polar residues" evidence="1">
    <location>
        <begin position="68"/>
        <end position="81"/>
    </location>
</feature>
<dbReference type="InterPro" id="IPR046539">
    <property type="entry name" value="DUF6604"/>
</dbReference>
<feature type="compositionally biased region" description="Basic and acidic residues" evidence="1">
    <location>
        <begin position="38"/>
        <end position="55"/>
    </location>
</feature>
<feature type="region of interest" description="Disordered" evidence="1">
    <location>
        <begin position="169"/>
        <end position="193"/>
    </location>
</feature>
<feature type="region of interest" description="Disordered" evidence="1">
    <location>
        <begin position="38"/>
        <end position="86"/>
    </location>
</feature>
<sequence>MIPEILFSSYQRYKEDTNVFTTWLSQAARACGFKSEDIKRKGPETPKDTEVEKVAPRLKGKARKQAKEATSSNDAAGQNGESRPVPVSSFLLTTKKLIEQAEMVANFKKAKIKMPDNILHLARRAINARQRCSNWFRETRSKDEASTEGHAHFIAVLEKALKILEPCYSSDSSENGKKLRPEKKLTTSTKSGPQTFDDDLSNRFGLLQVEDIDDDVELTATEIKVPVKSVPAKPKSQAEREIWELVDEFSTDIAFVVFCFFEDLHRISPCPKFSCGEERYQEYALPKLQNANRNIANSQDFLKQTWREYKDGELDLMTCTMTTNLALDLVRRAEEDIIGQAPKLLAKPRSYEAISMLIFFAESFARGKSPNEALASDESLKITPFDEFIYLSTARILIKFEQIAALKIAYPQPVPSVKLSYLSRPDLLDLPQVKKWEEDDEFLSQLLMEMMLNDDISKAMAELSWKRTGPKEDELTKGFYQLRREGEVSTWIVFAARVLLDIRDIMGKDMSRSHKEQVAAGFAADKTLNMTVVDGALTPTGERWKARDGEHLMNLWSLLQYYTIKDPFPLMKQKWLAEKAHVVNQYTPVNELPPEMLAEARRHYQSQGRDVQFELPPQLAGGLQKVGLRPIKHAGDPNFLRTQNPLASGTQMFQICLAMEHAGTTLANHHQAIFAVSHLYNAMRQTKLLEATWPEMEELIERQILELFSGQLPETPKDFHHRFALRLGFSAQQFAKNKRTHNRKQLYNHAHKDGPQMSDTPTSQILQEYIQNKEPMARCLYRLETTIQDSARESKKVDKRLAKRQLTPLEALGQIREWLPTVLPIMKLDYIKLTRTCNRLLKLMHARIGSELEIEHTLIQDGDSQEYGYCIMALSILKEVGDAKFIQEDILKCRGSDVIEGSPQLEVCADVMKAHLVWESINS</sequence>
<keyword evidence="4" id="KW-1185">Reference proteome</keyword>
<proteinExistence type="predicted"/>
<organism evidence="3 4">
    <name type="scientific">Heterodermia speciosa</name>
    <dbReference type="NCBI Taxonomy" id="116794"/>
    <lineage>
        <taxon>Eukaryota</taxon>
        <taxon>Fungi</taxon>
        <taxon>Dikarya</taxon>
        <taxon>Ascomycota</taxon>
        <taxon>Pezizomycotina</taxon>
        <taxon>Lecanoromycetes</taxon>
        <taxon>OSLEUM clade</taxon>
        <taxon>Lecanoromycetidae</taxon>
        <taxon>Caliciales</taxon>
        <taxon>Physciaceae</taxon>
        <taxon>Heterodermia</taxon>
    </lineage>
</organism>
<protein>
    <recommendedName>
        <fullName evidence="2">DUF6604 domain-containing protein</fullName>
    </recommendedName>
</protein>
<evidence type="ECO:0000313" key="4">
    <source>
        <dbReference type="Proteomes" id="UP000664521"/>
    </source>
</evidence>
<feature type="compositionally biased region" description="Basic and acidic residues" evidence="1">
    <location>
        <begin position="174"/>
        <end position="185"/>
    </location>
</feature>
<evidence type="ECO:0000256" key="1">
    <source>
        <dbReference type="SAM" id="MobiDB-lite"/>
    </source>
</evidence>
<dbReference type="PANTHER" id="PTHR38795">
    <property type="entry name" value="DUF6604 DOMAIN-CONTAINING PROTEIN"/>
    <property type="match status" value="1"/>
</dbReference>
<dbReference type="PANTHER" id="PTHR38795:SF1">
    <property type="entry name" value="DUF6604 DOMAIN-CONTAINING PROTEIN"/>
    <property type="match status" value="1"/>
</dbReference>
<reference evidence="3" key="1">
    <citation type="submission" date="2021-03" db="EMBL/GenBank/DDBJ databases">
        <authorList>
            <person name="Tagirdzhanova G."/>
        </authorList>
    </citation>
    <scope>NUCLEOTIDE SEQUENCE</scope>
</reference>
<dbReference type="Proteomes" id="UP000664521">
    <property type="component" value="Unassembled WGS sequence"/>
</dbReference>
<evidence type="ECO:0000259" key="2">
    <source>
        <dbReference type="Pfam" id="PF20253"/>
    </source>
</evidence>
<gene>
    <name evidence="3" type="ORF">HETSPECPRED_005253</name>
</gene>
<feature type="domain" description="DUF6604" evidence="2">
    <location>
        <begin position="11"/>
        <end position="267"/>
    </location>
</feature>
<evidence type="ECO:0000313" key="3">
    <source>
        <dbReference type="EMBL" id="CAF9923149.1"/>
    </source>
</evidence>
<comment type="caution">
    <text evidence="3">The sequence shown here is derived from an EMBL/GenBank/DDBJ whole genome shotgun (WGS) entry which is preliminary data.</text>
</comment>
<accession>A0A8H3FEL4</accession>
<name>A0A8H3FEL4_9LECA</name>
<dbReference type="EMBL" id="CAJPDS010000032">
    <property type="protein sequence ID" value="CAF9923149.1"/>
    <property type="molecule type" value="Genomic_DNA"/>
</dbReference>
<dbReference type="Pfam" id="PF20253">
    <property type="entry name" value="DUF6604"/>
    <property type="match status" value="2"/>
</dbReference>
<dbReference type="OrthoDB" id="5238236at2759"/>